<evidence type="ECO:0000313" key="4">
    <source>
        <dbReference type="EMBL" id="SFF18896.1"/>
    </source>
</evidence>
<dbReference type="EMBL" id="FONN01000017">
    <property type="protein sequence ID" value="SFF18896.1"/>
    <property type="molecule type" value="Genomic_DNA"/>
</dbReference>
<dbReference type="SUPFAM" id="SSF56645">
    <property type="entry name" value="Acyl-CoA dehydrogenase NM domain-like"/>
    <property type="match status" value="1"/>
</dbReference>
<dbReference type="Gene3D" id="2.40.110.10">
    <property type="entry name" value="Butyryl-CoA Dehydrogenase, subunit A, domain 2"/>
    <property type="match status" value="1"/>
</dbReference>
<feature type="domain" description="Acyl-CoA dehydrogenase/oxidase N-terminal" evidence="2">
    <location>
        <begin position="17"/>
        <end position="131"/>
    </location>
</feature>
<dbReference type="OrthoDB" id="571684at2"/>
<dbReference type="PIRSF" id="PIRSF016578">
    <property type="entry name" value="HsaA"/>
    <property type="match status" value="1"/>
</dbReference>
<dbReference type="InterPro" id="IPR013786">
    <property type="entry name" value="AcylCoA_DH/ox_N"/>
</dbReference>
<dbReference type="AlphaFoldDB" id="A0A1I2GQH3"/>
<dbReference type="GO" id="GO:0008470">
    <property type="term" value="F:3-methylbutanoyl-CoA dehydrogenase activity"/>
    <property type="evidence" value="ECO:0007669"/>
    <property type="project" value="TreeGrafter"/>
</dbReference>
<dbReference type="GO" id="GO:0050660">
    <property type="term" value="F:flavin adenine dinucleotide binding"/>
    <property type="evidence" value="ECO:0007669"/>
    <property type="project" value="InterPro"/>
</dbReference>
<dbReference type="InterPro" id="IPR036250">
    <property type="entry name" value="AcylCo_DH-like_C"/>
</dbReference>
<name>A0A1I2GQH3_9BACL</name>
<proteinExistence type="predicted"/>
<dbReference type="RefSeq" id="WP_046233554.1">
    <property type="nucleotide sequence ID" value="NZ_FONN01000017.1"/>
</dbReference>
<accession>A0A1I2GQH3</accession>
<evidence type="ECO:0000259" key="2">
    <source>
        <dbReference type="Pfam" id="PF02771"/>
    </source>
</evidence>
<gene>
    <name evidence="4" type="ORF">SAMN04487969_11731</name>
</gene>
<dbReference type="Proteomes" id="UP000183410">
    <property type="component" value="Unassembled WGS sequence"/>
</dbReference>
<evidence type="ECO:0000256" key="1">
    <source>
        <dbReference type="ARBA" id="ARBA00023002"/>
    </source>
</evidence>
<keyword evidence="1" id="KW-0560">Oxidoreductase</keyword>
<dbReference type="GO" id="GO:0006552">
    <property type="term" value="P:L-leucine catabolic process"/>
    <property type="evidence" value="ECO:0007669"/>
    <property type="project" value="TreeGrafter"/>
</dbReference>
<dbReference type="Pfam" id="PF02771">
    <property type="entry name" value="Acyl-CoA_dh_N"/>
    <property type="match status" value="1"/>
</dbReference>
<dbReference type="PANTHER" id="PTHR43884:SF12">
    <property type="entry name" value="ISOVALERYL-COA DEHYDROGENASE, MITOCHONDRIAL-RELATED"/>
    <property type="match status" value="1"/>
</dbReference>
<protein>
    <submittedName>
        <fullName evidence="4">Acyl-CoA dehydrogenase</fullName>
    </submittedName>
</protein>
<evidence type="ECO:0000259" key="3">
    <source>
        <dbReference type="Pfam" id="PF08028"/>
    </source>
</evidence>
<dbReference type="Pfam" id="PF08028">
    <property type="entry name" value="Acyl-CoA_dh_2"/>
    <property type="match status" value="1"/>
</dbReference>
<reference evidence="5" key="1">
    <citation type="submission" date="2016-10" db="EMBL/GenBank/DDBJ databases">
        <authorList>
            <person name="Varghese N."/>
            <person name="Submissions S."/>
        </authorList>
    </citation>
    <scope>NUCLEOTIDE SEQUENCE [LARGE SCALE GENOMIC DNA]</scope>
    <source>
        <strain evidence="5">CGMCC 1.10223</strain>
    </source>
</reference>
<dbReference type="InterPro" id="IPR009100">
    <property type="entry name" value="AcylCoA_DH/oxidase_NM_dom_sf"/>
</dbReference>
<dbReference type="InterPro" id="IPR037069">
    <property type="entry name" value="AcylCoA_DH/ox_N_sf"/>
</dbReference>
<dbReference type="Gene3D" id="1.20.140.10">
    <property type="entry name" value="Butyryl-CoA Dehydrogenase, subunit A, domain 3"/>
    <property type="match status" value="1"/>
</dbReference>
<dbReference type="SUPFAM" id="SSF47203">
    <property type="entry name" value="Acyl-CoA dehydrogenase C-terminal domain-like"/>
    <property type="match status" value="1"/>
</dbReference>
<sequence length="405" mass="44053">MFNDEKLLQLVEQTEYTQRQAELLAQLRRIGQQSIGPAAKQVDNEGAYPYSSLAALKSEGLQNLSVPEAFGGFGAGYKGDAVLLVLALMELASWCSSTSQVFALHNTGVQLVHAMGDAGQQRFFFEEVRRGHLFGSFGSEAGANRFVLANTLRKVEGGYRLNGKKIFATGSPGAKWAFWRSVSEDAPGNQDERYMMPIAELNGAGITINDDWDGIGQRGTGSGTVIAQEVFIPEAHVMGGPGAYAAHAPFFAAQFHIHFAAQYVGIAIGAYREAVAYLKEKARPWSDVKTAAEDPVTQLRVGEMAAKLASAQQLVLRGARLLQAVIERPEEPELHRAVQAAASHAKIIATDTALDVTNAIFQIMGARSATRSCNFDRYYRNARTLTLHDPVDKQREAAGRHELGR</sequence>
<dbReference type="InterPro" id="IPR013107">
    <property type="entry name" value="Acyl-CoA_DH_C"/>
</dbReference>
<feature type="domain" description="Acyl-CoA dehydrogenase C-terminal" evidence="3">
    <location>
        <begin position="258"/>
        <end position="389"/>
    </location>
</feature>
<evidence type="ECO:0000313" key="5">
    <source>
        <dbReference type="Proteomes" id="UP000183410"/>
    </source>
</evidence>
<dbReference type="InterPro" id="IPR046373">
    <property type="entry name" value="Acyl-CoA_Oxase/DH_mid-dom_sf"/>
</dbReference>
<dbReference type="Gene3D" id="1.10.540.10">
    <property type="entry name" value="Acyl-CoA dehydrogenase/oxidase, N-terminal domain"/>
    <property type="match status" value="1"/>
</dbReference>
<organism evidence="4 5">
    <name type="scientific">Paenibacillus algorifonticola</name>
    <dbReference type="NCBI Taxonomy" id="684063"/>
    <lineage>
        <taxon>Bacteria</taxon>
        <taxon>Bacillati</taxon>
        <taxon>Bacillota</taxon>
        <taxon>Bacilli</taxon>
        <taxon>Bacillales</taxon>
        <taxon>Paenibacillaceae</taxon>
        <taxon>Paenibacillus</taxon>
    </lineage>
</organism>
<dbReference type="PANTHER" id="PTHR43884">
    <property type="entry name" value="ACYL-COA DEHYDROGENASE"/>
    <property type="match status" value="1"/>
</dbReference>
<keyword evidence="5" id="KW-1185">Reference proteome</keyword>